<comment type="subunit">
    <text evidence="6">Homopentamer. Pentaxin (or pentraxin) have a discoid arrangement of 5 non-covalently bound subunits.</text>
</comment>
<keyword evidence="2 6" id="KW-0106">Calcium</keyword>
<name>G1NA36_MELGA</name>
<dbReference type="PROSITE" id="PS00289">
    <property type="entry name" value="PTX_1"/>
    <property type="match status" value="1"/>
</dbReference>
<dbReference type="PANTHER" id="PTHR19277:SF122">
    <property type="entry name" value="PENTRAXIN-4"/>
    <property type="match status" value="1"/>
</dbReference>
<comment type="subcellular location">
    <subcellularLocation>
        <location evidence="6">Secreted</location>
    </subcellularLocation>
</comment>
<evidence type="ECO:0000256" key="6">
    <source>
        <dbReference type="RuleBase" id="RU362112"/>
    </source>
</evidence>
<dbReference type="InParanoid" id="G1NA36"/>
<dbReference type="GO" id="GO:0005576">
    <property type="term" value="C:extracellular region"/>
    <property type="evidence" value="ECO:0007669"/>
    <property type="project" value="UniProtKB-SubCell"/>
</dbReference>
<dbReference type="Proteomes" id="UP000001645">
    <property type="component" value="Chromosome 16"/>
</dbReference>
<dbReference type="PANTHER" id="PTHR19277">
    <property type="entry name" value="PENTRAXIN"/>
    <property type="match status" value="1"/>
</dbReference>
<dbReference type="PRINTS" id="PR00895">
    <property type="entry name" value="PENTAXIN"/>
</dbReference>
<dbReference type="Ensembl" id="ENSMGAT00000010165.3">
    <property type="protein sequence ID" value="ENSMGAP00000009346.3"/>
    <property type="gene ID" value="ENSMGAG00000009077.3"/>
</dbReference>
<reference evidence="8" key="3">
    <citation type="submission" date="2025-09" db="UniProtKB">
        <authorList>
            <consortium name="Ensembl"/>
        </authorList>
    </citation>
    <scope>IDENTIFICATION</scope>
</reference>
<comment type="similarity">
    <text evidence="6">Belongs to the pentraxin family.</text>
</comment>
<feature type="chain" id="PRO_5033099193" description="Pentraxin family member" evidence="6">
    <location>
        <begin position="25"/>
        <end position="225"/>
    </location>
</feature>
<evidence type="ECO:0000256" key="4">
    <source>
        <dbReference type="ARBA" id="ARBA00023180"/>
    </source>
</evidence>
<proteinExistence type="inferred from homology"/>
<keyword evidence="9" id="KW-1185">Reference proteome</keyword>
<evidence type="ECO:0000256" key="2">
    <source>
        <dbReference type="ARBA" id="ARBA00022837"/>
    </source>
</evidence>
<keyword evidence="4" id="KW-0325">Glycoprotein</keyword>
<reference evidence="8 9" key="1">
    <citation type="journal article" date="2010" name="PLoS Biol.">
        <title>Multi-platform next-generation sequencing of the domestic turkey (Meleagris gallopavo): genome assembly and analysis.</title>
        <authorList>
            <person name="Dalloul R.A."/>
            <person name="Long J.A."/>
            <person name="Zimin A.V."/>
            <person name="Aslam L."/>
            <person name="Beal K."/>
            <person name="Blomberg L.A."/>
            <person name="Bouffard P."/>
            <person name="Burt D.W."/>
            <person name="Crasta O."/>
            <person name="Crooijmans R.P."/>
            <person name="Cooper K."/>
            <person name="Coulombe R.A."/>
            <person name="De S."/>
            <person name="Delany M.E."/>
            <person name="Dodgson J.B."/>
            <person name="Dong J.J."/>
            <person name="Evans C."/>
            <person name="Frederickson K.M."/>
            <person name="Flicek P."/>
            <person name="Florea L."/>
            <person name="Folkerts O."/>
            <person name="Groenen M.A."/>
            <person name="Harkins T.T."/>
            <person name="Herrero J."/>
            <person name="Hoffmann S."/>
            <person name="Megens H.J."/>
            <person name="Jiang A."/>
            <person name="de Jong P."/>
            <person name="Kaiser P."/>
            <person name="Kim H."/>
            <person name="Kim K.W."/>
            <person name="Kim S."/>
            <person name="Langenberger D."/>
            <person name="Lee M.K."/>
            <person name="Lee T."/>
            <person name="Mane S."/>
            <person name="Marcais G."/>
            <person name="Marz M."/>
            <person name="McElroy A.P."/>
            <person name="Modise T."/>
            <person name="Nefedov M."/>
            <person name="Notredame C."/>
            <person name="Paton I.R."/>
            <person name="Payne W.S."/>
            <person name="Pertea G."/>
            <person name="Prickett D."/>
            <person name="Puiu D."/>
            <person name="Qioa D."/>
            <person name="Raineri E."/>
            <person name="Ruffier M."/>
            <person name="Salzberg S.L."/>
            <person name="Schatz M.C."/>
            <person name="Scheuring C."/>
            <person name="Schmidt C.J."/>
            <person name="Schroeder S."/>
            <person name="Searle S.M."/>
            <person name="Smith E.J."/>
            <person name="Smith J."/>
            <person name="Sonstegard T.S."/>
            <person name="Stadler P.F."/>
            <person name="Tafer H."/>
            <person name="Tu Z.J."/>
            <person name="Van Tassell C.P."/>
            <person name="Vilella A.J."/>
            <person name="Williams K.P."/>
            <person name="Yorke J.A."/>
            <person name="Zhang L."/>
            <person name="Zhang H.B."/>
            <person name="Zhang X."/>
            <person name="Zhang Y."/>
            <person name="Reed K.M."/>
        </authorList>
    </citation>
    <scope>NUCLEOTIDE SEQUENCE [LARGE SCALE GENOMIC DNA]</scope>
</reference>
<keyword evidence="6" id="KW-0732">Signal</keyword>
<sequence>PTAGARWVQVPYLTMLLSLSSVQCGLRAAVLQHLSQQQCCAPAEAARGLWELSFCTWLLTPAPHLGTVLSYTSEAKGSKLALHGDHPGSACFVIGDTEFRQLSVTPLLDGKWHHLCLTWSSSHGQYRFYVDRRLLAAGSGFQQGYEVPAGGSLVLGQQQSRSGDFVPFLGQLAGLALWSRVLLPGEVASMATGQGLPHGPLLTLANATLQGEVRRGRCACLQNCP</sequence>
<dbReference type="AlphaFoldDB" id="G1NA36"/>
<comment type="cofactor">
    <cofactor evidence="6">
        <name>Ca(2+)</name>
        <dbReference type="ChEBI" id="CHEBI:29108"/>
    </cofactor>
    <text evidence="6">Binds 2 calcium ions per subunit.</text>
</comment>
<comment type="caution">
    <text evidence="5">Lacks conserved residue(s) required for the propagation of feature annotation.</text>
</comment>
<dbReference type="InterPro" id="IPR013320">
    <property type="entry name" value="ConA-like_dom_sf"/>
</dbReference>
<dbReference type="InterPro" id="IPR001759">
    <property type="entry name" value="PTX_dom"/>
</dbReference>
<dbReference type="GO" id="GO:0046872">
    <property type="term" value="F:metal ion binding"/>
    <property type="evidence" value="ECO:0007669"/>
    <property type="project" value="UniProtKB-KW"/>
</dbReference>
<dbReference type="SMART" id="SM00159">
    <property type="entry name" value="PTX"/>
    <property type="match status" value="1"/>
</dbReference>
<accession>G1NA36</accession>
<reference evidence="8" key="2">
    <citation type="submission" date="2025-08" db="UniProtKB">
        <authorList>
            <consortium name="Ensembl"/>
        </authorList>
    </citation>
    <scope>IDENTIFICATION</scope>
</reference>
<evidence type="ECO:0000313" key="9">
    <source>
        <dbReference type="Proteomes" id="UP000001645"/>
    </source>
</evidence>
<evidence type="ECO:0000313" key="8">
    <source>
        <dbReference type="Ensembl" id="ENSMGAP00000009346.3"/>
    </source>
</evidence>
<dbReference type="Pfam" id="PF00354">
    <property type="entry name" value="Pentaxin"/>
    <property type="match status" value="1"/>
</dbReference>
<evidence type="ECO:0000256" key="5">
    <source>
        <dbReference type="PROSITE-ProRule" id="PRU01172"/>
    </source>
</evidence>
<keyword evidence="3" id="KW-1015">Disulfide bond</keyword>
<dbReference type="InterPro" id="IPR030476">
    <property type="entry name" value="Pentaxin_CS"/>
</dbReference>
<dbReference type="GeneTree" id="ENSGT01060000248575"/>
<evidence type="ECO:0000256" key="1">
    <source>
        <dbReference type="ARBA" id="ARBA00022723"/>
    </source>
</evidence>
<feature type="signal peptide" evidence="6">
    <location>
        <begin position="1"/>
        <end position="24"/>
    </location>
</feature>
<evidence type="ECO:0000259" key="7">
    <source>
        <dbReference type="PROSITE" id="PS51828"/>
    </source>
</evidence>
<feature type="domain" description="Pentraxin (PTX)" evidence="7">
    <location>
        <begin position="24"/>
        <end position="220"/>
    </location>
</feature>
<dbReference type="SUPFAM" id="SSF49899">
    <property type="entry name" value="Concanavalin A-like lectins/glucanases"/>
    <property type="match status" value="1"/>
</dbReference>
<protein>
    <recommendedName>
        <fullName evidence="6">Pentraxin family member</fullName>
    </recommendedName>
</protein>
<dbReference type="PROSITE" id="PS51828">
    <property type="entry name" value="PTX_2"/>
    <property type="match status" value="1"/>
</dbReference>
<dbReference type="HOGENOM" id="CLU_044996_0_0_1"/>
<dbReference type="Gene3D" id="2.60.120.200">
    <property type="match status" value="1"/>
</dbReference>
<evidence type="ECO:0000256" key="3">
    <source>
        <dbReference type="ARBA" id="ARBA00023157"/>
    </source>
</evidence>
<keyword evidence="1 6" id="KW-0479">Metal-binding</keyword>
<dbReference type="InterPro" id="IPR051360">
    <property type="entry name" value="Neuronal_Pentraxin_Related"/>
</dbReference>
<organism evidence="8 9">
    <name type="scientific">Meleagris gallopavo</name>
    <name type="common">Wild turkey</name>
    <dbReference type="NCBI Taxonomy" id="9103"/>
    <lineage>
        <taxon>Eukaryota</taxon>
        <taxon>Metazoa</taxon>
        <taxon>Chordata</taxon>
        <taxon>Craniata</taxon>
        <taxon>Vertebrata</taxon>
        <taxon>Euteleostomi</taxon>
        <taxon>Archelosauria</taxon>
        <taxon>Archosauria</taxon>
        <taxon>Dinosauria</taxon>
        <taxon>Saurischia</taxon>
        <taxon>Theropoda</taxon>
        <taxon>Coelurosauria</taxon>
        <taxon>Aves</taxon>
        <taxon>Neognathae</taxon>
        <taxon>Galloanserae</taxon>
        <taxon>Galliformes</taxon>
        <taxon>Phasianidae</taxon>
        <taxon>Meleagridinae</taxon>
        <taxon>Meleagris</taxon>
    </lineage>
</organism>